<feature type="compositionally biased region" description="Gly residues" evidence="1">
    <location>
        <begin position="128"/>
        <end position="140"/>
    </location>
</feature>
<evidence type="ECO:0000256" key="1">
    <source>
        <dbReference type="SAM" id="MobiDB-lite"/>
    </source>
</evidence>
<accession>S9R586</accession>
<dbReference type="EMBL" id="AOLV01000009">
    <property type="protein sequence ID" value="EPX87108.1"/>
    <property type="molecule type" value="Genomic_DNA"/>
</dbReference>
<feature type="compositionally biased region" description="Basic and acidic residues" evidence="1">
    <location>
        <begin position="142"/>
        <end position="151"/>
    </location>
</feature>
<dbReference type="Proteomes" id="UP000015346">
    <property type="component" value="Unassembled WGS sequence"/>
</dbReference>
<feature type="compositionally biased region" description="Basic residues" evidence="1">
    <location>
        <begin position="21"/>
        <end position="34"/>
    </location>
</feature>
<proteinExistence type="predicted"/>
<gene>
    <name evidence="2" type="ORF">ruthe_00777</name>
</gene>
<feature type="compositionally biased region" description="Basic and acidic residues" evidence="1">
    <location>
        <begin position="71"/>
        <end position="91"/>
    </location>
</feature>
<reference evidence="2 3" key="1">
    <citation type="journal article" date="2013" name="Stand. Genomic Sci.">
        <title>Genome sequence of the reddish-pigmented Rubellimicrobium thermophilum type strain (DSM 16684(T)), a member of the Roseobacter clade.</title>
        <authorList>
            <person name="Fiebig A."/>
            <person name="Riedel T."/>
            <person name="Gronow S."/>
            <person name="Petersen J."/>
            <person name="Klenk H.P."/>
            <person name="Goker M."/>
        </authorList>
    </citation>
    <scope>NUCLEOTIDE SEQUENCE [LARGE SCALE GENOMIC DNA]</scope>
    <source>
        <strain evidence="2 3">DSM 16684</strain>
    </source>
</reference>
<protein>
    <submittedName>
        <fullName evidence="2">Uncharacterized protein</fullName>
    </submittedName>
</protein>
<feature type="compositionally biased region" description="Basic and acidic residues" evidence="1">
    <location>
        <begin position="8"/>
        <end position="20"/>
    </location>
</feature>
<dbReference type="AlphaFoldDB" id="S9R586"/>
<sequence>MTAAAAAADHRQARTDDPRQRAGRRLRAGRRRRLGQWEGMNRPFGGEEPVDVQHAADEGVAGVVAEGGQPRIRDGRGRDMRRLQEGGDRQIPHIWRIRVQPDEPVPQRRQQRRTGRGQQIGAQKRQFGGHGRNTPSGGGQAENRKEGLIPG</sequence>
<dbReference type="HOGENOM" id="CLU_1730038_0_0_5"/>
<feature type="region of interest" description="Disordered" evidence="1">
    <location>
        <begin position="1"/>
        <end position="151"/>
    </location>
</feature>
<comment type="caution">
    <text evidence="2">The sequence shown here is derived from an EMBL/GenBank/DDBJ whole genome shotgun (WGS) entry which is preliminary data.</text>
</comment>
<feature type="compositionally biased region" description="Low complexity" evidence="1">
    <location>
        <begin position="58"/>
        <end position="68"/>
    </location>
</feature>
<keyword evidence="3" id="KW-1185">Reference proteome</keyword>
<evidence type="ECO:0000313" key="3">
    <source>
        <dbReference type="Proteomes" id="UP000015346"/>
    </source>
</evidence>
<evidence type="ECO:0000313" key="2">
    <source>
        <dbReference type="EMBL" id="EPX87108.1"/>
    </source>
</evidence>
<organism evidence="2 3">
    <name type="scientific">Rubellimicrobium thermophilum DSM 16684</name>
    <dbReference type="NCBI Taxonomy" id="1123069"/>
    <lineage>
        <taxon>Bacteria</taxon>
        <taxon>Pseudomonadati</taxon>
        <taxon>Pseudomonadota</taxon>
        <taxon>Alphaproteobacteria</taxon>
        <taxon>Rhodobacterales</taxon>
        <taxon>Roseobacteraceae</taxon>
        <taxon>Rubellimicrobium</taxon>
    </lineage>
</organism>
<name>S9R586_9RHOB</name>
<dbReference type="STRING" id="1123069.ruthe_00777"/>